<dbReference type="PANTHER" id="PTHR42918:SF6">
    <property type="entry name" value="ELONGATION FACTOR P--(R)-BETA-LYSINE LIGASE"/>
    <property type="match status" value="1"/>
</dbReference>
<gene>
    <name evidence="7" type="primary">epmA</name>
    <name evidence="7" type="ORF">ERCILAFE3058_442</name>
</gene>
<dbReference type="Pfam" id="PF00152">
    <property type="entry name" value="tRNA-synt_2"/>
    <property type="match status" value="1"/>
</dbReference>
<keyword evidence="4" id="KW-0067">ATP-binding</keyword>
<dbReference type="FunFam" id="3.30.930.10:FF:000017">
    <property type="entry name" value="Elongation factor P--(R)-beta-lysine ligase"/>
    <property type="match status" value="1"/>
</dbReference>
<dbReference type="GO" id="GO:0000049">
    <property type="term" value="F:tRNA binding"/>
    <property type="evidence" value="ECO:0007669"/>
    <property type="project" value="TreeGrafter"/>
</dbReference>
<dbReference type="SUPFAM" id="SSF55681">
    <property type="entry name" value="Class II aaRS and biotin synthetases"/>
    <property type="match status" value="1"/>
</dbReference>
<keyword evidence="7" id="KW-0648">Protein biosynthesis</keyword>
<dbReference type="GO" id="GO:0005829">
    <property type="term" value="C:cytosol"/>
    <property type="evidence" value="ECO:0007669"/>
    <property type="project" value="TreeGrafter"/>
</dbReference>
<dbReference type="InterPro" id="IPR045864">
    <property type="entry name" value="aa-tRNA-synth_II/BPL/LPL"/>
</dbReference>
<dbReference type="GO" id="GO:0004824">
    <property type="term" value="F:lysine-tRNA ligase activity"/>
    <property type="evidence" value="ECO:0007669"/>
    <property type="project" value="InterPro"/>
</dbReference>
<dbReference type="PROSITE" id="PS50862">
    <property type="entry name" value="AA_TRNA_LIGASE_II"/>
    <property type="match status" value="1"/>
</dbReference>
<dbReference type="GO" id="GO:0003746">
    <property type="term" value="F:translation elongation factor activity"/>
    <property type="evidence" value="ECO:0007669"/>
    <property type="project" value="UniProtKB-KW"/>
</dbReference>
<evidence type="ECO:0000256" key="1">
    <source>
        <dbReference type="ARBA" id="ARBA00011738"/>
    </source>
</evidence>
<proteinExistence type="predicted"/>
<dbReference type="NCBIfam" id="TIGR00462">
    <property type="entry name" value="genX"/>
    <property type="match status" value="1"/>
</dbReference>
<dbReference type="InterPro" id="IPR006195">
    <property type="entry name" value="aa-tRNA-synth_II"/>
</dbReference>
<evidence type="ECO:0000256" key="3">
    <source>
        <dbReference type="ARBA" id="ARBA00022741"/>
    </source>
</evidence>
<accession>A0A451DD15</accession>
<organism evidence="7 8">
    <name type="scientific">Candidatus Erwinia haradaeae</name>
    <dbReference type="NCBI Taxonomy" id="1922217"/>
    <lineage>
        <taxon>Bacteria</taxon>
        <taxon>Pseudomonadati</taxon>
        <taxon>Pseudomonadota</taxon>
        <taxon>Gammaproteobacteria</taxon>
        <taxon>Enterobacterales</taxon>
        <taxon>Erwiniaceae</taxon>
        <taxon>Erwinia</taxon>
    </lineage>
</organism>
<dbReference type="EMBL" id="LR217720">
    <property type="protein sequence ID" value="VFP84362.1"/>
    <property type="molecule type" value="Genomic_DNA"/>
</dbReference>
<dbReference type="AlphaFoldDB" id="A0A451DD15"/>
<evidence type="ECO:0000313" key="8">
    <source>
        <dbReference type="Proteomes" id="UP000294418"/>
    </source>
</evidence>
<evidence type="ECO:0000256" key="4">
    <source>
        <dbReference type="ARBA" id="ARBA00022840"/>
    </source>
</evidence>
<reference evidence="7 8" key="1">
    <citation type="submission" date="2019-02" db="EMBL/GenBank/DDBJ databases">
        <authorList>
            <person name="Manzano-Marin A."/>
            <person name="Manzano-Marin A."/>
        </authorList>
    </citation>
    <scope>NUCLEOTIDE SEQUENCE [LARGE SCALE GENOMIC DNA]</scope>
    <source>
        <strain evidence="7 8">ErCilaricifoliae</strain>
    </source>
</reference>
<comment type="catalytic activity">
    <reaction evidence="5">
        <text>D-beta-lysine + L-lysyl-[protein] + ATP = N(6)-((3R)-3,6-diaminohexanoyl)-L-lysyl-[protein] + AMP + diphosphate + H(+)</text>
        <dbReference type="Rhea" id="RHEA:83435"/>
        <dbReference type="Rhea" id="RHEA-COMP:9752"/>
        <dbReference type="Rhea" id="RHEA-COMP:20131"/>
        <dbReference type="ChEBI" id="CHEBI:15378"/>
        <dbReference type="ChEBI" id="CHEBI:29969"/>
        <dbReference type="ChEBI" id="CHEBI:30616"/>
        <dbReference type="ChEBI" id="CHEBI:33019"/>
        <dbReference type="ChEBI" id="CHEBI:84138"/>
        <dbReference type="ChEBI" id="CHEBI:156053"/>
        <dbReference type="ChEBI" id="CHEBI:456215"/>
    </reaction>
    <physiologicalReaction direction="left-to-right" evidence="5">
        <dbReference type="Rhea" id="RHEA:83436"/>
    </physiologicalReaction>
</comment>
<evidence type="ECO:0000259" key="6">
    <source>
        <dbReference type="PROSITE" id="PS50862"/>
    </source>
</evidence>
<keyword evidence="7" id="KW-0251">Elongation factor</keyword>
<dbReference type="InterPro" id="IPR004525">
    <property type="entry name" value="EpmA"/>
</dbReference>
<dbReference type="Proteomes" id="UP000294418">
    <property type="component" value="Chromosome"/>
</dbReference>
<dbReference type="PANTHER" id="PTHR42918">
    <property type="entry name" value="LYSYL-TRNA SYNTHETASE"/>
    <property type="match status" value="1"/>
</dbReference>
<feature type="domain" description="Aminoacyl-transfer RNA synthetases class-II family profile" evidence="6">
    <location>
        <begin position="16"/>
        <end position="324"/>
    </location>
</feature>
<dbReference type="GO" id="GO:0006430">
    <property type="term" value="P:lysyl-tRNA aminoacylation"/>
    <property type="evidence" value="ECO:0007669"/>
    <property type="project" value="InterPro"/>
</dbReference>
<evidence type="ECO:0000256" key="5">
    <source>
        <dbReference type="ARBA" id="ARBA00052794"/>
    </source>
</evidence>
<evidence type="ECO:0000313" key="7">
    <source>
        <dbReference type="EMBL" id="VFP84362.1"/>
    </source>
</evidence>
<sequence length="324" mass="37383">MDTWHPNASIVNLFQRASIIAKIRRFFSDRKVLEVETPTLSQSTVTDVHISSFQTYFLRPGEQENQALKLWLTTSPEYHMKRLLAAGSGPIYQLCRSFRNQEIGRYHNPEFTMLEWYQPNYDMYRLMDEVNELLQYILQCKPAKFLSYQEVFLRYLNLDPLLADTHQLQKKADQLGVGNVSQNEEDRDLLLELLFVSGIENKISTENPTFIYHFPVAQAALSTINKYDRRIAERFEVYFHGIELANGFHELTDSNEQLQRFARDNDKRATSGLPQQPIDPYLVGALDYGMPESAGVALGVDRLVMLALEVDQISDVIAFAVDRC</sequence>
<evidence type="ECO:0000256" key="2">
    <source>
        <dbReference type="ARBA" id="ARBA00022598"/>
    </source>
</evidence>
<dbReference type="GO" id="GO:0005524">
    <property type="term" value="F:ATP binding"/>
    <property type="evidence" value="ECO:0007669"/>
    <property type="project" value="UniProtKB-KW"/>
</dbReference>
<dbReference type="OrthoDB" id="9802326at2"/>
<name>A0A451DD15_9GAMM</name>
<comment type="subunit">
    <text evidence="1">Homodimer.</text>
</comment>
<keyword evidence="2 7" id="KW-0436">Ligase</keyword>
<dbReference type="InterPro" id="IPR004364">
    <property type="entry name" value="Aa-tRNA-synt_II"/>
</dbReference>
<dbReference type="Gene3D" id="3.30.930.10">
    <property type="entry name" value="Bira Bifunctional Protein, Domain 2"/>
    <property type="match status" value="1"/>
</dbReference>
<keyword evidence="3" id="KW-0547">Nucleotide-binding</keyword>
<protein>
    <submittedName>
        <fullName evidence="7">Elongation factor P--(R)-beta-lysine ligase</fullName>
        <ecNumber evidence="7">6.3.1.-</ecNumber>
    </submittedName>
</protein>
<dbReference type="NCBIfam" id="NF006828">
    <property type="entry name" value="PRK09350.1"/>
    <property type="match status" value="1"/>
</dbReference>
<dbReference type="EC" id="6.3.1.-" evidence="7"/>